<gene>
    <name evidence="7" type="ORF">PVL29_020276</name>
</gene>
<evidence type="ECO:0000256" key="1">
    <source>
        <dbReference type="ARBA" id="ARBA00000822"/>
    </source>
</evidence>
<evidence type="ECO:0000256" key="2">
    <source>
        <dbReference type="ARBA" id="ARBA00022729"/>
    </source>
</evidence>
<proteinExistence type="predicted"/>
<keyword evidence="6" id="KW-0624">Polysaccharide degradation</keyword>
<sequence length="79" mass="8976">MISAWDEWAVLEAKVDKIFAGVPASEYDQGYVDPYLLVYGPFLQHIKTSPKFRGLMVWYAYTDHLSGYSAKIKDVNSAI</sequence>
<comment type="catalytic activity">
    <reaction evidence="1">
        <text>Random endo-hydrolysis of N-acetyl-beta-D-glucosaminide (1-&gt;4)-beta-linkages in chitin and chitodextrins.</text>
        <dbReference type="EC" id="3.2.1.14"/>
    </reaction>
</comment>
<dbReference type="GO" id="GO:0008843">
    <property type="term" value="F:endochitinase activity"/>
    <property type="evidence" value="ECO:0007669"/>
    <property type="project" value="UniProtKB-EC"/>
</dbReference>
<keyword evidence="3" id="KW-0146">Chitin degradation</keyword>
<evidence type="ECO:0000313" key="7">
    <source>
        <dbReference type="EMBL" id="KAJ9681316.1"/>
    </source>
</evidence>
<reference evidence="7 8" key="1">
    <citation type="journal article" date="2023" name="BMC Biotechnol.">
        <title>Vitis rotundifolia cv Carlos genome sequencing.</title>
        <authorList>
            <person name="Huff M."/>
            <person name="Hulse-Kemp A."/>
            <person name="Scheffler B."/>
            <person name="Youngblood R."/>
            <person name="Simpson S."/>
            <person name="Babiker E."/>
            <person name="Staton M."/>
        </authorList>
    </citation>
    <scope>NUCLEOTIDE SEQUENCE [LARGE SCALE GENOMIC DNA]</scope>
    <source>
        <tissue evidence="7">Leaf</tissue>
    </source>
</reference>
<evidence type="ECO:0000256" key="6">
    <source>
        <dbReference type="ARBA" id="ARBA00023326"/>
    </source>
</evidence>
<keyword evidence="5" id="KW-0119">Carbohydrate metabolism</keyword>
<name>A0AA38Z2S7_VITRO</name>
<keyword evidence="8" id="KW-1185">Reference proteome</keyword>
<dbReference type="AlphaFoldDB" id="A0AA38Z2S7"/>
<accession>A0AA38Z2S7</accession>
<evidence type="ECO:0000313" key="8">
    <source>
        <dbReference type="Proteomes" id="UP001168098"/>
    </source>
</evidence>
<keyword evidence="4" id="KW-1015">Disulfide bond</keyword>
<evidence type="ECO:0000256" key="3">
    <source>
        <dbReference type="ARBA" id="ARBA00023024"/>
    </source>
</evidence>
<protein>
    <submittedName>
        <fullName evidence="7">Uncharacterized protein</fullName>
    </submittedName>
</protein>
<dbReference type="PANTHER" id="PTHR45708:SF22">
    <property type="entry name" value="ACIDIC ENDOCHITINASE"/>
    <property type="match status" value="1"/>
</dbReference>
<keyword evidence="2" id="KW-0732">Signal</keyword>
<evidence type="ECO:0000256" key="4">
    <source>
        <dbReference type="ARBA" id="ARBA00023157"/>
    </source>
</evidence>
<evidence type="ECO:0000256" key="5">
    <source>
        <dbReference type="ARBA" id="ARBA00023277"/>
    </source>
</evidence>
<dbReference type="GO" id="GO:0000272">
    <property type="term" value="P:polysaccharide catabolic process"/>
    <property type="evidence" value="ECO:0007669"/>
    <property type="project" value="UniProtKB-KW"/>
</dbReference>
<dbReference type="GO" id="GO:0006032">
    <property type="term" value="P:chitin catabolic process"/>
    <property type="evidence" value="ECO:0007669"/>
    <property type="project" value="UniProtKB-KW"/>
</dbReference>
<dbReference type="PANTHER" id="PTHR45708">
    <property type="entry name" value="ENDOCHITINASE"/>
    <property type="match status" value="1"/>
</dbReference>
<dbReference type="InterPro" id="IPR050542">
    <property type="entry name" value="Glycosyl_Hydrlase18_Chitinase"/>
</dbReference>
<dbReference type="EMBL" id="JARBHA010000015">
    <property type="protein sequence ID" value="KAJ9681316.1"/>
    <property type="molecule type" value="Genomic_DNA"/>
</dbReference>
<dbReference type="Gene3D" id="3.20.20.80">
    <property type="entry name" value="Glycosidases"/>
    <property type="match status" value="1"/>
</dbReference>
<dbReference type="SUPFAM" id="SSF51445">
    <property type="entry name" value="(Trans)glycosidases"/>
    <property type="match status" value="1"/>
</dbReference>
<comment type="caution">
    <text evidence="7">The sequence shown here is derived from an EMBL/GenBank/DDBJ whole genome shotgun (WGS) entry which is preliminary data.</text>
</comment>
<dbReference type="InterPro" id="IPR017853">
    <property type="entry name" value="GH"/>
</dbReference>
<dbReference type="GO" id="GO:0005576">
    <property type="term" value="C:extracellular region"/>
    <property type="evidence" value="ECO:0007669"/>
    <property type="project" value="TreeGrafter"/>
</dbReference>
<dbReference type="Proteomes" id="UP001168098">
    <property type="component" value="Unassembled WGS sequence"/>
</dbReference>
<organism evidence="7 8">
    <name type="scientific">Vitis rotundifolia</name>
    <name type="common">Muscadine grape</name>
    <dbReference type="NCBI Taxonomy" id="103349"/>
    <lineage>
        <taxon>Eukaryota</taxon>
        <taxon>Viridiplantae</taxon>
        <taxon>Streptophyta</taxon>
        <taxon>Embryophyta</taxon>
        <taxon>Tracheophyta</taxon>
        <taxon>Spermatophyta</taxon>
        <taxon>Magnoliopsida</taxon>
        <taxon>eudicotyledons</taxon>
        <taxon>Gunneridae</taxon>
        <taxon>Pentapetalae</taxon>
        <taxon>rosids</taxon>
        <taxon>Vitales</taxon>
        <taxon>Vitaceae</taxon>
        <taxon>Viteae</taxon>
        <taxon>Vitis</taxon>
    </lineage>
</organism>